<dbReference type="Gene3D" id="3.40.50.410">
    <property type="entry name" value="von Willebrand factor, type A domain"/>
    <property type="match status" value="1"/>
</dbReference>
<dbReference type="Pfam" id="PF00059">
    <property type="entry name" value="Lectin_C"/>
    <property type="match status" value="1"/>
</dbReference>
<dbReference type="PANTHER" id="PTHR47324:SF2">
    <property type="entry name" value="EGF-LIKE DOMAIN-CONTAINING PROTEIN-RELATED"/>
    <property type="match status" value="1"/>
</dbReference>
<keyword evidence="4" id="KW-0245">EGF-like domain</keyword>
<dbReference type="Pfam" id="PF00092">
    <property type="entry name" value="VWA"/>
    <property type="match status" value="1"/>
</dbReference>
<dbReference type="Pfam" id="PF24415">
    <property type="entry name" value="Ig_Irg-7"/>
    <property type="match status" value="2"/>
</dbReference>
<dbReference type="InterPro" id="IPR016187">
    <property type="entry name" value="CTDL_fold"/>
</dbReference>
<dbReference type="Gene3D" id="3.10.100.10">
    <property type="entry name" value="Mannose-Binding Protein A, subunit A"/>
    <property type="match status" value="1"/>
</dbReference>
<comment type="subcellular location">
    <subcellularLocation>
        <location evidence="1">Secreted</location>
    </subcellularLocation>
</comment>
<dbReference type="Proteomes" id="UP000298663">
    <property type="component" value="Chromosome X"/>
</dbReference>
<dbReference type="InterPro" id="IPR006582">
    <property type="entry name" value="MD_domain"/>
</dbReference>
<dbReference type="InterPro" id="IPR016186">
    <property type="entry name" value="C-type_lectin-like/link_sf"/>
</dbReference>
<dbReference type="PROSITE" id="PS50041">
    <property type="entry name" value="C_TYPE_LECTIN_2"/>
    <property type="match status" value="1"/>
</dbReference>
<protein>
    <recommendedName>
        <fullName evidence="11">C-type lectin domain-containing protein</fullName>
    </recommendedName>
</protein>
<feature type="domain" description="C-type lectin" evidence="7">
    <location>
        <begin position="1108"/>
        <end position="1226"/>
    </location>
</feature>
<dbReference type="InterPro" id="IPR057085">
    <property type="entry name" value="Ig_Irg-7"/>
</dbReference>
<dbReference type="SMART" id="SM00181">
    <property type="entry name" value="EGF"/>
    <property type="match status" value="3"/>
</dbReference>
<organism evidence="9 10">
    <name type="scientific">Steinernema carpocapsae</name>
    <name type="common">Entomopathogenic nematode</name>
    <dbReference type="NCBI Taxonomy" id="34508"/>
    <lineage>
        <taxon>Eukaryota</taxon>
        <taxon>Metazoa</taxon>
        <taxon>Ecdysozoa</taxon>
        <taxon>Nematoda</taxon>
        <taxon>Chromadorea</taxon>
        <taxon>Rhabditida</taxon>
        <taxon>Tylenchina</taxon>
        <taxon>Panagrolaimomorpha</taxon>
        <taxon>Strongyloidoidea</taxon>
        <taxon>Steinernematidae</taxon>
        <taxon>Steinernema</taxon>
    </lineage>
</organism>
<dbReference type="CDD" id="cd00037">
    <property type="entry name" value="CLECT"/>
    <property type="match status" value="1"/>
</dbReference>
<evidence type="ECO:0000256" key="1">
    <source>
        <dbReference type="ARBA" id="ARBA00004613"/>
    </source>
</evidence>
<dbReference type="CDD" id="cd01450">
    <property type="entry name" value="vWFA_subfamily_ECM"/>
    <property type="match status" value="1"/>
</dbReference>
<keyword evidence="10" id="KW-1185">Reference proteome</keyword>
<dbReference type="PROSITE" id="PS01186">
    <property type="entry name" value="EGF_2"/>
    <property type="match status" value="1"/>
</dbReference>
<accession>A0A4U8UTZ0</accession>
<dbReference type="Pfam" id="PF23623">
    <property type="entry name" value="GBD_IRG7_N"/>
    <property type="match status" value="1"/>
</dbReference>
<evidence type="ECO:0000313" key="10">
    <source>
        <dbReference type="Proteomes" id="UP000298663"/>
    </source>
</evidence>
<keyword evidence="2" id="KW-0964">Secreted</keyword>
<evidence type="ECO:0000256" key="2">
    <source>
        <dbReference type="ARBA" id="ARBA00022525"/>
    </source>
</evidence>
<gene>
    <name evidence="9" type="ORF">L596_003377</name>
</gene>
<dbReference type="Pfam" id="PF25106">
    <property type="entry name" value="VWA_4"/>
    <property type="match status" value="2"/>
</dbReference>
<evidence type="ECO:0000259" key="7">
    <source>
        <dbReference type="PROSITE" id="PS50041"/>
    </source>
</evidence>
<dbReference type="CDD" id="cd00054">
    <property type="entry name" value="EGF_CA"/>
    <property type="match status" value="3"/>
</dbReference>
<feature type="signal peptide" evidence="5">
    <location>
        <begin position="1"/>
        <end position="23"/>
    </location>
</feature>
<feature type="domain" description="VWFA" evidence="8">
    <location>
        <begin position="1899"/>
        <end position="2071"/>
    </location>
</feature>
<evidence type="ECO:0000259" key="6">
    <source>
        <dbReference type="PROSITE" id="PS50026"/>
    </source>
</evidence>
<feature type="disulfide bond" evidence="4">
    <location>
        <begin position="1435"/>
        <end position="1444"/>
    </location>
</feature>
<evidence type="ECO:0000259" key="8">
    <source>
        <dbReference type="PROSITE" id="PS50234"/>
    </source>
</evidence>
<dbReference type="OrthoDB" id="10045365at2759"/>
<sequence length="2084" mass="229301">MRANPFAVFAFLATCFFNCPSSALPVDVFGSTDVSLLVRHILQNASSHSAFDEHVRSRRSAYARNKGHITCDPSWTGLYCENPICGVLSSSPPTPPRPQYIDLRYLGSGCDGDVEIPVEENVKTLQITVSTSTGMPTVTLFSPDDTELAANLSTGGTPQSGVYIFQNPKSGLYKAKASTGGVPTDYCHFEVEVESEIGLAMTYGFTKNPTLGVDNTLIFEGHAKYIGVHMFNLPSPGAPVVVRVRKDRTSPYTFNQLLSRRYNCYYEFYAGEFTCEHGNNNGNYILTVDGTDGRGAAFRRSTKLTCLPPFEKPTPPSTAQPNVCYNNGTLLNGTTSSSCFCPELFMGRECEQSLCMNGGSNYNGQLECECQIGFYGDHCENVQCDEDSNNNFDSDIKSMVLVLRNSKSMAPFLKEIAQAIISNDDYYNGIPATVYKIYELVTFAGDKIVHSRFTNVKSFTDAIVSTPLVDLNSSVLCSDSISNAIIRAYGAGLLPKSPIYVATDALSDDDNDFYNIVTESSTRRLPINVFALPGGSCSNDPMSPGARNVDKIARHTGGLVYSPTSEKAGFVFEMVTRATGYHADDLLMGDVKRCKVANRNYNTFIVDPSVKKVLVLATGKYFMMLHSDQGEAPCSFRVIAQSEYELVTAIAPSLMSQSENNDPILNIPTHIVATFANLERKVPDQFRLFAELSVTAINDDGLTVPLFYSSGTYRDQCSYQLYFNGLFTCTKPEQLLYLTVFADDPNGFTMQRTEVATCTHFKVKPSDDNNCQNGGVENPLNGTQCICKPHFTGDRCEDIICSNNGTSIHGRCDCPYSFSGRFCERIECTRTAEGVHFESNDRSLVFVLSTRTSMQNALNSISAKVDEMVRDLQSVSENFIKQYTLIIVNQTDISTIRSSPDPQGFIDAVKAVAQAFPSQQVTPETSCNVLLEKSILEGLKASLPNSYIFVFSDSDSVDLDMTYVAVLQLATEQHTSVFVVGTQDQVCGSANGTFGGHFSELADYTLGDIFYTANPENVLEFVPTLHDSGLAAVWGPKEDECLNGATVYVPVDGSTQTLTIVAHGQNPEITVTTPDGSSIKGGNATILSSNETLIQEFVIPCKAEFESIGLFCYNWNYSNLAWQDAFQRCHGVNSYLADILSPKKNDWFAEQFASELVWIGLRRTNGIWKWDAPRNAQQQKLSYTNWAPNEPSPNGSGKDCVLIKKEGDTMEWFTADCNEGHYSACQMHRYGQDMPPDRSTNVLPAGLWEVTLTTSTKECSLSARVQSYIQVYYGMTTDGIHSDQALPFANKKSKSNRIIATTTALDPNTNRNRLDGKLNYAFMYKRGTMLTPVTLESRKSGCTYKSVSQAFACPNYSQGTAPDSFYSVKFSGIDQFGNLFERWSVSGCQNIVYNCQNRGFESNGKCICPAYFQGPECRTPICLNNGLVTGNKCTCMAEFTGDHCEYPVCAQQSAADFGNDNRTLAIVLETTFQATPSIHILKKYIRNILQTAQTGPASNWFNNYILYPFDSLSNKEKWYQPTVVNSIDDFEQALHNIPLYKCPGDDVCGAGDNCPRPIITAIKETITMSQFAKPNSVVLVVTRSSAEDAFLLTDVAPIIRKSRAQINFILSDTASPCNKGFDSDYARALFMAAEISGGNVFLMNSGEMGHVFLPKYLPSLYKSATLVSGYVDEKCDSLEYFFQLDSKTTEFTVEFYAQNPSVTIIDPNGNQLPDKPSLITSASNYVNVFDRTSAVNNTLLPGLYRIRVHSTGTQCALNIRGRSSIEIYAGFTQINDPVDGLTQDDSHFAPVAGEGKKNVVMFHADGLADTGGVLYYVQMISPKSGLFFTTLLVQRQHCTYQYVSTEHFDCPESHFQMVVHGMDSRGRHFERMFLTSCVKKNLSALPSPPTCDLSATKTDFVFVLDSSSANDPSTFNLMKKLVSNTVTGYQLDSGNTQVAALTVSNVSHIAFNYTTGAKQISDSIANSIVYDGAVGQALANALKYVQNTLMPLNRPEAGVRYQLVYITSNRGFTDGDPIELANLWRKSGSEGILTIGYKIPDTDTFLELVATPKCTFVASSDQDLVTYGQNFIQSNSCRENSFCG</sequence>
<dbReference type="PANTHER" id="PTHR47324">
    <property type="entry name" value="PROTEIN IRG-7-RELATED"/>
    <property type="match status" value="1"/>
</dbReference>
<comment type="caution">
    <text evidence="9">The sequence shown here is derived from an EMBL/GenBank/DDBJ whole genome shotgun (WGS) entry which is preliminary data.</text>
</comment>
<keyword evidence="3 5" id="KW-0732">Signal</keyword>
<evidence type="ECO:0000256" key="3">
    <source>
        <dbReference type="ARBA" id="ARBA00022729"/>
    </source>
</evidence>
<feature type="chain" id="PRO_5020826362" description="C-type lectin domain-containing protein" evidence="5">
    <location>
        <begin position="24"/>
        <end position="2084"/>
    </location>
</feature>
<evidence type="ECO:0008006" key="11">
    <source>
        <dbReference type="Google" id="ProtNLM"/>
    </source>
</evidence>
<proteinExistence type="predicted"/>
<reference evidence="9 10" key="1">
    <citation type="journal article" date="2015" name="Genome Biol.">
        <title>Comparative genomics of Steinernema reveals deeply conserved gene regulatory networks.</title>
        <authorList>
            <person name="Dillman A.R."/>
            <person name="Macchietto M."/>
            <person name="Porter C.F."/>
            <person name="Rogers A."/>
            <person name="Williams B."/>
            <person name="Antoshechkin I."/>
            <person name="Lee M.M."/>
            <person name="Goodwin Z."/>
            <person name="Lu X."/>
            <person name="Lewis E.E."/>
            <person name="Goodrich-Blair H."/>
            <person name="Stock S.P."/>
            <person name="Adams B.J."/>
            <person name="Sternberg P.W."/>
            <person name="Mortazavi A."/>
        </authorList>
    </citation>
    <scope>NUCLEOTIDE SEQUENCE [LARGE SCALE GENOMIC DNA]</scope>
    <source>
        <strain evidence="9 10">ALL</strain>
    </source>
</reference>
<dbReference type="SMART" id="SM00034">
    <property type="entry name" value="CLECT"/>
    <property type="match status" value="1"/>
</dbReference>
<dbReference type="PROSITE" id="PS50026">
    <property type="entry name" value="EGF_3"/>
    <property type="match status" value="3"/>
</dbReference>
<dbReference type="PROSITE" id="PS50234">
    <property type="entry name" value="VWFA"/>
    <property type="match status" value="1"/>
</dbReference>
<evidence type="ECO:0000256" key="5">
    <source>
        <dbReference type="SAM" id="SignalP"/>
    </source>
</evidence>
<evidence type="ECO:0000256" key="4">
    <source>
        <dbReference type="PROSITE-ProRule" id="PRU00076"/>
    </source>
</evidence>
<dbReference type="InterPro" id="IPR000742">
    <property type="entry name" value="EGF"/>
</dbReference>
<dbReference type="InterPro" id="IPR001304">
    <property type="entry name" value="C-type_lectin-like"/>
</dbReference>
<feature type="domain" description="EGF-like" evidence="6">
    <location>
        <begin position="346"/>
        <end position="380"/>
    </location>
</feature>
<dbReference type="Gene3D" id="2.10.25.10">
    <property type="entry name" value="Laminin"/>
    <property type="match status" value="3"/>
</dbReference>
<dbReference type="SMART" id="SM00327">
    <property type="entry name" value="VWA"/>
    <property type="match status" value="1"/>
</dbReference>
<dbReference type="SUPFAM" id="SSF56436">
    <property type="entry name" value="C-type lectin-like"/>
    <property type="match status" value="1"/>
</dbReference>
<dbReference type="InterPro" id="IPR036465">
    <property type="entry name" value="vWFA_dom_sf"/>
</dbReference>
<comment type="caution">
    <text evidence="4">Lacks conserved residue(s) required for the propagation of feature annotation.</text>
</comment>
<name>A0A4U8UTZ0_STECR</name>
<dbReference type="InterPro" id="IPR053295">
    <property type="entry name" value="Innate_immunity_reg"/>
</dbReference>
<feature type="disulfide bond" evidence="4">
    <location>
        <begin position="787"/>
        <end position="796"/>
    </location>
</feature>
<dbReference type="InterPro" id="IPR057086">
    <property type="entry name" value="GBD_Irg-7_N"/>
</dbReference>
<dbReference type="SMART" id="SM00604">
    <property type="entry name" value="MD"/>
    <property type="match status" value="3"/>
</dbReference>
<reference evidence="9 10" key="2">
    <citation type="journal article" date="2019" name="G3 (Bethesda)">
        <title>Hybrid Assembly of the Genome of the Entomopathogenic Nematode Steinernema carpocapsae Identifies the X-Chromosome.</title>
        <authorList>
            <person name="Serra L."/>
            <person name="Macchietto M."/>
            <person name="Macias-Munoz A."/>
            <person name="McGill C.J."/>
            <person name="Rodriguez I.M."/>
            <person name="Rodriguez B."/>
            <person name="Murad R."/>
            <person name="Mortazavi A."/>
        </authorList>
    </citation>
    <scope>NUCLEOTIDE SEQUENCE [LARGE SCALE GENOMIC DNA]</scope>
    <source>
        <strain evidence="9 10">ALL</strain>
    </source>
</reference>
<keyword evidence="4" id="KW-1015">Disulfide bond</keyword>
<feature type="domain" description="EGF-like" evidence="6">
    <location>
        <begin position="1413"/>
        <end position="1445"/>
    </location>
</feature>
<dbReference type="InterPro" id="IPR002035">
    <property type="entry name" value="VWF_A"/>
</dbReference>
<dbReference type="EMBL" id="CM016762">
    <property type="protein sequence ID" value="TMS36129.1"/>
    <property type="molecule type" value="Genomic_DNA"/>
</dbReference>
<dbReference type="EMBL" id="AZBU02000001">
    <property type="protein sequence ID" value="TMS36129.1"/>
    <property type="molecule type" value="Genomic_DNA"/>
</dbReference>
<dbReference type="SUPFAM" id="SSF53300">
    <property type="entry name" value="vWA-like"/>
    <property type="match status" value="1"/>
</dbReference>
<dbReference type="PROSITE" id="PS00022">
    <property type="entry name" value="EGF_1"/>
    <property type="match status" value="3"/>
</dbReference>
<dbReference type="InterPro" id="IPR056861">
    <property type="entry name" value="HMCN1-like_VWA"/>
</dbReference>
<feature type="domain" description="EGF-like" evidence="6">
    <location>
        <begin position="762"/>
        <end position="797"/>
    </location>
</feature>
<evidence type="ECO:0000313" key="9">
    <source>
        <dbReference type="EMBL" id="TMS36129.1"/>
    </source>
</evidence>
<feature type="disulfide bond" evidence="4">
    <location>
        <begin position="370"/>
        <end position="379"/>
    </location>
</feature>
<dbReference type="STRING" id="34508.A0A4U8UTZ0"/>